<dbReference type="GO" id="GO:0022857">
    <property type="term" value="F:transmembrane transporter activity"/>
    <property type="evidence" value="ECO:0007669"/>
    <property type="project" value="InterPro"/>
</dbReference>
<name>A0A9X2T8K7_9HYPH</name>
<dbReference type="Pfam" id="PF00528">
    <property type="entry name" value="BPD_transp_1"/>
    <property type="match status" value="1"/>
</dbReference>
<evidence type="ECO:0000256" key="4">
    <source>
        <dbReference type="ARBA" id="ARBA00022475"/>
    </source>
</evidence>
<evidence type="ECO:0000256" key="6">
    <source>
        <dbReference type="ARBA" id="ARBA00022970"/>
    </source>
</evidence>
<evidence type="ECO:0000256" key="1">
    <source>
        <dbReference type="ARBA" id="ARBA00004429"/>
    </source>
</evidence>
<evidence type="ECO:0000256" key="5">
    <source>
        <dbReference type="ARBA" id="ARBA00022692"/>
    </source>
</evidence>
<comment type="subcellular location">
    <subcellularLocation>
        <location evidence="1">Cell inner membrane</location>
        <topology evidence="1">Multi-pass membrane protein</topology>
    </subcellularLocation>
    <subcellularLocation>
        <location evidence="9">Cell membrane</location>
        <topology evidence="9">Multi-pass membrane protein</topology>
    </subcellularLocation>
</comment>
<dbReference type="RefSeq" id="WP_258734447.1">
    <property type="nucleotide sequence ID" value="NZ_JANTHZ010000011.1"/>
</dbReference>
<dbReference type="SUPFAM" id="SSF161098">
    <property type="entry name" value="MetI-like"/>
    <property type="match status" value="1"/>
</dbReference>
<proteinExistence type="inferred from homology"/>
<evidence type="ECO:0000256" key="2">
    <source>
        <dbReference type="ARBA" id="ARBA00010072"/>
    </source>
</evidence>
<gene>
    <name evidence="11" type="ORF">NVS89_19555</name>
</gene>
<reference evidence="11" key="1">
    <citation type="submission" date="2022-08" db="EMBL/GenBank/DDBJ databases">
        <authorList>
            <person name="Li F."/>
        </authorList>
    </citation>
    <scope>NUCLEOTIDE SEQUENCE</scope>
    <source>
        <strain evidence="11">MQZ15Z-1</strain>
    </source>
</reference>
<dbReference type="InterPro" id="IPR035906">
    <property type="entry name" value="MetI-like_sf"/>
</dbReference>
<comment type="similarity">
    <text evidence="2">Belongs to the binding-protein-dependent transport system permease family. HisMQ subfamily.</text>
</comment>
<comment type="caution">
    <text evidence="11">The sequence shown here is derived from an EMBL/GenBank/DDBJ whole genome shotgun (WGS) entry which is preliminary data.</text>
</comment>
<keyword evidence="12" id="KW-1185">Reference proteome</keyword>
<feature type="transmembrane region" description="Helical" evidence="9">
    <location>
        <begin position="83"/>
        <end position="103"/>
    </location>
</feature>
<evidence type="ECO:0000313" key="11">
    <source>
        <dbReference type="EMBL" id="MCS0497288.1"/>
    </source>
</evidence>
<dbReference type="Proteomes" id="UP001151088">
    <property type="component" value="Unassembled WGS sequence"/>
</dbReference>
<keyword evidence="5 9" id="KW-0812">Transmembrane</keyword>
<organism evidence="11 12">
    <name type="scientific">Ancylobacter mangrovi</name>
    <dbReference type="NCBI Taxonomy" id="2972472"/>
    <lineage>
        <taxon>Bacteria</taxon>
        <taxon>Pseudomonadati</taxon>
        <taxon>Pseudomonadota</taxon>
        <taxon>Alphaproteobacteria</taxon>
        <taxon>Hyphomicrobiales</taxon>
        <taxon>Xanthobacteraceae</taxon>
        <taxon>Ancylobacter</taxon>
    </lineage>
</organism>
<evidence type="ECO:0000256" key="3">
    <source>
        <dbReference type="ARBA" id="ARBA00022448"/>
    </source>
</evidence>
<keyword evidence="8 9" id="KW-0472">Membrane</keyword>
<feature type="transmembrane region" description="Helical" evidence="9">
    <location>
        <begin position="141"/>
        <end position="169"/>
    </location>
</feature>
<evidence type="ECO:0000313" key="12">
    <source>
        <dbReference type="Proteomes" id="UP001151088"/>
    </source>
</evidence>
<dbReference type="GO" id="GO:0006865">
    <property type="term" value="P:amino acid transport"/>
    <property type="evidence" value="ECO:0007669"/>
    <property type="project" value="UniProtKB-KW"/>
</dbReference>
<dbReference type="NCBIfam" id="TIGR01726">
    <property type="entry name" value="HEQRo_perm_3TM"/>
    <property type="match status" value="1"/>
</dbReference>
<evidence type="ECO:0000256" key="9">
    <source>
        <dbReference type="RuleBase" id="RU363032"/>
    </source>
</evidence>
<evidence type="ECO:0000256" key="7">
    <source>
        <dbReference type="ARBA" id="ARBA00022989"/>
    </source>
</evidence>
<dbReference type="GO" id="GO:0043190">
    <property type="term" value="C:ATP-binding cassette (ABC) transporter complex"/>
    <property type="evidence" value="ECO:0007669"/>
    <property type="project" value="InterPro"/>
</dbReference>
<evidence type="ECO:0000256" key="8">
    <source>
        <dbReference type="ARBA" id="ARBA00023136"/>
    </source>
</evidence>
<keyword evidence="6" id="KW-0029">Amino-acid transport</keyword>
<dbReference type="PANTHER" id="PTHR30614:SF0">
    <property type="entry name" value="L-CYSTINE TRANSPORT SYSTEM PERMEASE PROTEIN TCYL"/>
    <property type="match status" value="1"/>
</dbReference>
<dbReference type="EMBL" id="JANTHZ010000011">
    <property type="protein sequence ID" value="MCS0497288.1"/>
    <property type="molecule type" value="Genomic_DNA"/>
</dbReference>
<dbReference type="PROSITE" id="PS50928">
    <property type="entry name" value="ABC_TM1"/>
    <property type="match status" value="1"/>
</dbReference>
<dbReference type="InterPro" id="IPR010065">
    <property type="entry name" value="AA_ABC_transptr_permease_3TM"/>
</dbReference>
<feature type="transmembrane region" description="Helical" evidence="9">
    <location>
        <begin position="20"/>
        <end position="43"/>
    </location>
</feature>
<feature type="transmembrane region" description="Helical" evidence="9">
    <location>
        <begin position="55"/>
        <end position="77"/>
    </location>
</feature>
<evidence type="ECO:0000259" key="10">
    <source>
        <dbReference type="PROSITE" id="PS50928"/>
    </source>
</evidence>
<dbReference type="PANTHER" id="PTHR30614">
    <property type="entry name" value="MEMBRANE COMPONENT OF AMINO ACID ABC TRANSPORTER"/>
    <property type="match status" value="1"/>
</dbReference>
<protein>
    <submittedName>
        <fullName evidence="11">Amino acid ABC transporter permease</fullName>
    </submittedName>
</protein>
<feature type="transmembrane region" description="Helical" evidence="9">
    <location>
        <begin position="189"/>
        <end position="210"/>
    </location>
</feature>
<dbReference type="InterPro" id="IPR043429">
    <property type="entry name" value="ArtM/GltK/GlnP/TcyL/YhdX-like"/>
</dbReference>
<dbReference type="InterPro" id="IPR000515">
    <property type="entry name" value="MetI-like"/>
</dbReference>
<keyword evidence="7 9" id="KW-1133">Transmembrane helix</keyword>
<feature type="domain" description="ABC transmembrane type-1" evidence="10">
    <location>
        <begin position="19"/>
        <end position="207"/>
    </location>
</feature>
<accession>A0A9X2T8K7</accession>
<dbReference type="AlphaFoldDB" id="A0A9X2T8K7"/>
<dbReference type="CDD" id="cd06261">
    <property type="entry name" value="TM_PBP2"/>
    <property type="match status" value="1"/>
</dbReference>
<sequence length="219" mass="23019">MTFDPAFLLQALPRLLPAALLTVEIALAATLLGLLGGTALTILRACKWRPVNAAVAVLMSVVIGTPLLVQIFVFYYVLPAVGIDLGPMSAGILALSLNSAVFVSEMMRGGLATLNPGAIEAAVALGLRPAAIWLRVVLPQLYAAILPSLIGEFTILVKATALLSVITVVELFRTGQQIYAGNFRPFETLSAVALLYVAINASVSLGAGLVERRLAARRV</sequence>
<keyword evidence="4" id="KW-1003">Cell membrane</keyword>
<dbReference type="Gene3D" id="1.10.3720.10">
    <property type="entry name" value="MetI-like"/>
    <property type="match status" value="1"/>
</dbReference>
<keyword evidence="3 9" id="KW-0813">Transport</keyword>